<proteinExistence type="predicted"/>
<reference evidence="2 4" key="1">
    <citation type="journal article" date="2016" name="Genome Announc.">
        <title>Draft Genome Sequences of Five Rapidly Growing Mycobacterium Species, M. thermoresistibile, M. fortuitum subsp. acetamidolyticum, M. canariasense, M. brisbanense, and M. novocastrense.</title>
        <authorList>
            <person name="Katahira K."/>
            <person name="Ogura Y."/>
            <person name="Gotoh Y."/>
            <person name="Hayashi T."/>
        </authorList>
    </citation>
    <scope>NUCLEOTIDE SEQUENCE [LARGE SCALE GENOMIC DNA]</scope>
    <source>
        <strain evidence="2 4">JCM18114</strain>
    </source>
</reference>
<gene>
    <name evidence="3" type="ORF">H7I77_13860</name>
    <name evidence="2" type="ORF">RMCN_6056</name>
</gene>
<keyword evidence="1" id="KW-0812">Transmembrane</keyword>
<protein>
    <recommendedName>
        <fullName evidence="6">Integral membrane protein</fullName>
    </recommendedName>
</protein>
<dbReference type="AlphaFoldDB" id="A0AAW5SN02"/>
<reference evidence="3" key="3">
    <citation type="journal article" date="2022" name="BMC Genomics">
        <title>Comparative genome analysis of mycobacteria focusing on tRNA and non-coding RNA.</title>
        <authorList>
            <person name="Behra P.R.K."/>
            <person name="Pettersson B.M.F."/>
            <person name="Ramesh M."/>
            <person name="Das S."/>
            <person name="Dasgupta S."/>
            <person name="Kirsebom L.A."/>
        </authorList>
    </citation>
    <scope>NUCLEOTIDE SEQUENCE</scope>
    <source>
        <strain evidence="3">DSM 44203</strain>
    </source>
</reference>
<feature type="transmembrane region" description="Helical" evidence="1">
    <location>
        <begin position="57"/>
        <end position="77"/>
    </location>
</feature>
<evidence type="ECO:0000256" key="1">
    <source>
        <dbReference type="SAM" id="Phobius"/>
    </source>
</evidence>
<evidence type="ECO:0000313" key="4">
    <source>
        <dbReference type="Proteomes" id="UP000069773"/>
    </source>
</evidence>
<keyword evidence="4" id="KW-1185">Reference proteome</keyword>
<dbReference type="Proteomes" id="UP001207528">
    <property type="component" value="Unassembled WGS sequence"/>
</dbReference>
<dbReference type="EMBL" id="BCTA01000105">
    <property type="protein sequence ID" value="GAT12923.1"/>
    <property type="molecule type" value="Genomic_DNA"/>
</dbReference>
<evidence type="ECO:0000313" key="3">
    <source>
        <dbReference type="EMBL" id="MCV7024418.1"/>
    </source>
</evidence>
<accession>A0AAW5SN02</accession>
<evidence type="ECO:0008006" key="6">
    <source>
        <dbReference type="Google" id="ProtNLM"/>
    </source>
</evidence>
<organism evidence="3 5">
    <name type="scientific">Mycolicibacterium novocastrense</name>
    <name type="common">Mycobacterium novocastrense</name>
    <dbReference type="NCBI Taxonomy" id="59813"/>
    <lineage>
        <taxon>Bacteria</taxon>
        <taxon>Bacillati</taxon>
        <taxon>Actinomycetota</taxon>
        <taxon>Actinomycetes</taxon>
        <taxon>Mycobacteriales</taxon>
        <taxon>Mycobacteriaceae</taxon>
        <taxon>Mycolicibacterium</taxon>
    </lineage>
</organism>
<keyword evidence="1" id="KW-0472">Membrane</keyword>
<name>A0AAW5SN02_MYCNV</name>
<feature type="transmembrane region" description="Helical" evidence="1">
    <location>
        <begin position="110"/>
        <end position="132"/>
    </location>
</feature>
<sequence length="147" mass="15597">MVAEQVELSATAHAASRWPHLLARSVTATLVVVVIAQSALAGNFLGGRYDALMLHSVGARVTEVLALLQIVALVALRRAGGPKYLVPLAVSTLVVVLAQSATGLERLTGLHIPLGVMLILGITQLTLSVWRLPLPTTEDPQRSVIQR</sequence>
<dbReference type="RefSeq" id="WP_084377898.1">
    <property type="nucleotide sequence ID" value="NZ_BCTA01000105.1"/>
</dbReference>
<reference evidence="3" key="2">
    <citation type="submission" date="2020-07" db="EMBL/GenBank/DDBJ databases">
        <authorList>
            <person name="Pettersson B.M.F."/>
            <person name="Behra P.R.K."/>
            <person name="Ramesh M."/>
            <person name="Das S."/>
            <person name="Dasgupta S."/>
            <person name="Kirsebom L.A."/>
        </authorList>
    </citation>
    <scope>NUCLEOTIDE SEQUENCE</scope>
    <source>
        <strain evidence="3">DSM 44203</strain>
    </source>
</reference>
<comment type="caution">
    <text evidence="3">The sequence shown here is derived from an EMBL/GenBank/DDBJ whole genome shotgun (WGS) entry which is preliminary data.</text>
</comment>
<dbReference type="EMBL" id="JACKTI010000038">
    <property type="protein sequence ID" value="MCV7024418.1"/>
    <property type="molecule type" value="Genomic_DNA"/>
</dbReference>
<feature type="transmembrane region" description="Helical" evidence="1">
    <location>
        <begin position="84"/>
        <end position="104"/>
    </location>
</feature>
<evidence type="ECO:0000313" key="5">
    <source>
        <dbReference type="Proteomes" id="UP001207528"/>
    </source>
</evidence>
<dbReference type="Proteomes" id="UP000069773">
    <property type="component" value="Unassembled WGS sequence"/>
</dbReference>
<evidence type="ECO:0000313" key="2">
    <source>
        <dbReference type="EMBL" id="GAT12923.1"/>
    </source>
</evidence>
<feature type="transmembrane region" description="Helical" evidence="1">
    <location>
        <begin position="21"/>
        <end position="45"/>
    </location>
</feature>
<keyword evidence="1" id="KW-1133">Transmembrane helix</keyword>